<sequence>MSFLFFSMIMTVKLTFNKSGSYLDELKSHVQKYPPITEVAPIEMSLTTKFEEFGGKKFFKHEKLRLTHLHHTFRLKLLNLISRFGIKNSLFINHEINKNLWVLLLQVTKNNFVLYSFQLHLFFNLLTSRQCKDEIFFRKMKHLCSKNVENIISVFAKEYVFDILEIEEITHKMDKNHIDDNDVLKALFAKFDRNIQKTKQSKLELIYEDFFRNYNRIIFNRNVSKGLVSTPTLQVRFLLMTFESIFASENYKFLNHFMPEINIFQKALTTNDLPLISLNCIHFVLTFCLVRFEYTVVLLFGKVENLYRKCLYLCTKPEFFII</sequence>
<dbReference type="Proteomes" id="UP000282876">
    <property type="component" value="Unassembled WGS sequence"/>
</dbReference>
<keyword evidence="2" id="KW-1185">Reference proteome</keyword>
<evidence type="ECO:0000313" key="1">
    <source>
        <dbReference type="EMBL" id="RVD92552.1"/>
    </source>
</evidence>
<protein>
    <submittedName>
        <fullName evidence="1">Uncharacterized protein</fullName>
    </submittedName>
</protein>
<gene>
    <name evidence="1" type="ORF">TUBRATIS_009330</name>
</gene>
<comment type="caution">
    <text evidence="1">The sequence shown here is derived from an EMBL/GenBank/DDBJ whole genome shotgun (WGS) entry which is preliminary data.</text>
</comment>
<dbReference type="VEuPathDB" id="MicrosporidiaDB:TUBRATIS_009330"/>
<accession>A0A437AMZ5</accession>
<organism evidence="1 2">
    <name type="scientific">Tubulinosema ratisbonensis</name>
    <dbReference type="NCBI Taxonomy" id="291195"/>
    <lineage>
        <taxon>Eukaryota</taxon>
        <taxon>Fungi</taxon>
        <taxon>Fungi incertae sedis</taxon>
        <taxon>Microsporidia</taxon>
        <taxon>Tubulinosematoidea</taxon>
        <taxon>Tubulinosematidae</taxon>
        <taxon>Tubulinosema</taxon>
    </lineage>
</organism>
<reference evidence="1 2" key="1">
    <citation type="submission" date="2018-10" db="EMBL/GenBank/DDBJ databases">
        <title>Draft genome sequence of the microsporidian Tubulinosema ratisbonensis.</title>
        <authorList>
            <person name="Polonais V."/>
            <person name="Peyretaillade E."/>
            <person name="Niehus S."/>
            <person name="Wawrzyniak I."/>
            <person name="Franchet A."/>
            <person name="Gaspin C."/>
            <person name="Reichstadt M."/>
            <person name="Belser C."/>
            <person name="Labadie K."/>
            <person name="Delbac F."/>
            <person name="Ferrandon D."/>
        </authorList>
    </citation>
    <scope>NUCLEOTIDE SEQUENCE [LARGE SCALE GENOMIC DNA]</scope>
    <source>
        <strain evidence="1 2">Franzen</strain>
    </source>
</reference>
<proteinExistence type="predicted"/>
<dbReference type="AlphaFoldDB" id="A0A437AMZ5"/>
<evidence type="ECO:0000313" key="2">
    <source>
        <dbReference type="Proteomes" id="UP000282876"/>
    </source>
</evidence>
<dbReference type="EMBL" id="RCSS01000191">
    <property type="protein sequence ID" value="RVD92552.1"/>
    <property type="molecule type" value="Genomic_DNA"/>
</dbReference>
<name>A0A437AMZ5_9MICR</name>